<gene>
    <name evidence="4" type="primary">cph2_2</name>
    <name evidence="4" type="ORF">CLHOM_01260</name>
</gene>
<dbReference type="FunFam" id="3.30.70.270:FF:000001">
    <property type="entry name" value="Diguanylate cyclase domain protein"/>
    <property type="match status" value="1"/>
</dbReference>
<dbReference type="RefSeq" id="WP_052219734.1">
    <property type="nucleotide sequence ID" value="NZ_LHUR01000005.1"/>
</dbReference>
<dbReference type="Gene3D" id="3.30.70.270">
    <property type="match status" value="1"/>
</dbReference>
<dbReference type="EMBL" id="LHUR01000005">
    <property type="protein sequence ID" value="KOA21455.1"/>
    <property type="molecule type" value="Genomic_DNA"/>
</dbReference>
<dbReference type="SMART" id="SM00267">
    <property type="entry name" value="GGDEF"/>
    <property type="match status" value="1"/>
</dbReference>
<proteinExistence type="predicted"/>
<feature type="transmembrane region" description="Helical" evidence="1">
    <location>
        <begin position="36"/>
        <end position="53"/>
    </location>
</feature>
<dbReference type="Pfam" id="PF00990">
    <property type="entry name" value="GGDEF"/>
    <property type="match status" value="1"/>
</dbReference>
<keyword evidence="5" id="KW-1185">Reference proteome</keyword>
<evidence type="ECO:0000313" key="5">
    <source>
        <dbReference type="Proteomes" id="UP000037043"/>
    </source>
</evidence>
<feature type="transmembrane region" description="Helical" evidence="1">
    <location>
        <begin position="176"/>
        <end position="195"/>
    </location>
</feature>
<keyword evidence="1" id="KW-0472">Membrane</keyword>
<dbReference type="PROSITE" id="PS50887">
    <property type="entry name" value="GGDEF"/>
    <property type="match status" value="1"/>
</dbReference>
<feature type="transmembrane region" description="Helical" evidence="1">
    <location>
        <begin position="207"/>
        <end position="228"/>
    </location>
</feature>
<dbReference type="Proteomes" id="UP000037043">
    <property type="component" value="Unassembled WGS sequence"/>
</dbReference>
<feature type="transmembrane region" description="Helical" evidence="1">
    <location>
        <begin position="12"/>
        <end position="29"/>
    </location>
</feature>
<evidence type="ECO:0000259" key="2">
    <source>
        <dbReference type="PROSITE" id="PS50883"/>
    </source>
</evidence>
<evidence type="ECO:0000313" key="4">
    <source>
        <dbReference type="EMBL" id="KOA21455.1"/>
    </source>
</evidence>
<dbReference type="InterPro" id="IPR043128">
    <property type="entry name" value="Rev_trsase/Diguanyl_cyclase"/>
</dbReference>
<dbReference type="Pfam" id="PF00563">
    <property type="entry name" value="EAL"/>
    <property type="match status" value="1"/>
</dbReference>
<dbReference type="InterPro" id="IPR052155">
    <property type="entry name" value="Biofilm_reg_signaling"/>
</dbReference>
<dbReference type="STRING" id="36844.SAMN04488501_10598"/>
<reference evidence="5" key="1">
    <citation type="submission" date="2015-08" db="EMBL/GenBank/DDBJ databases">
        <title>Genome sequence of the strict anaerobe Clostridium homopropionicum LuHBu1 (DSM 5847T).</title>
        <authorList>
            <person name="Poehlein A."/>
            <person name="Beck M."/>
            <person name="Schiel-Bengelsdorf B."/>
            <person name="Bengelsdorf F.R."/>
            <person name="Daniel R."/>
            <person name="Duerre P."/>
        </authorList>
    </citation>
    <scope>NUCLEOTIDE SEQUENCE [LARGE SCALE GENOMIC DNA]</scope>
    <source>
        <strain evidence="5">DSM 5847</strain>
    </source>
</reference>
<dbReference type="PATRIC" id="fig|1121318.3.peg.125"/>
<dbReference type="CDD" id="cd01948">
    <property type="entry name" value="EAL"/>
    <property type="match status" value="1"/>
</dbReference>
<dbReference type="SUPFAM" id="SSF141868">
    <property type="entry name" value="EAL domain-like"/>
    <property type="match status" value="1"/>
</dbReference>
<feature type="transmembrane region" description="Helical" evidence="1">
    <location>
        <begin position="73"/>
        <end position="92"/>
    </location>
</feature>
<organism evidence="4 5">
    <name type="scientific">Clostridium homopropionicum DSM 5847</name>
    <dbReference type="NCBI Taxonomy" id="1121318"/>
    <lineage>
        <taxon>Bacteria</taxon>
        <taxon>Bacillati</taxon>
        <taxon>Bacillota</taxon>
        <taxon>Clostridia</taxon>
        <taxon>Eubacteriales</taxon>
        <taxon>Clostridiaceae</taxon>
        <taxon>Clostridium</taxon>
    </lineage>
</organism>
<feature type="domain" description="GGDEF" evidence="3">
    <location>
        <begin position="324"/>
        <end position="457"/>
    </location>
</feature>
<protein>
    <submittedName>
        <fullName evidence="4">Phytochrome-like protein cph2</fullName>
    </submittedName>
</protein>
<keyword evidence="1" id="KW-1133">Transmembrane helix</keyword>
<dbReference type="SUPFAM" id="SSF55073">
    <property type="entry name" value="Nucleotide cyclase"/>
    <property type="match status" value="1"/>
</dbReference>
<name>A0A0L6ZEQ1_9CLOT</name>
<dbReference type="FunFam" id="3.20.20.450:FF:000001">
    <property type="entry name" value="Cyclic di-GMP phosphodiesterase yahA"/>
    <property type="match status" value="1"/>
</dbReference>
<dbReference type="Gene3D" id="3.20.20.450">
    <property type="entry name" value="EAL domain"/>
    <property type="match status" value="1"/>
</dbReference>
<feature type="transmembrane region" description="Helical" evidence="1">
    <location>
        <begin position="132"/>
        <end position="156"/>
    </location>
</feature>
<dbReference type="SMART" id="SM00052">
    <property type="entry name" value="EAL"/>
    <property type="match status" value="1"/>
</dbReference>
<accession>A0A0L6ZEQ1</accession>
<dbReference type="PANTHER" id="PTHR44757">
    <property type="entry name" value="DIGUANYLATE CYCLASE DGCP"/>
    <property type="match status" value="1"/>
</dbReference>
<dbReference type="CDD" id="cd01949">
    <property type="entry name" value="GGDEF"/>
    <property type="match status" value="1"/>
</dbReference>
<dbReference type="InterPro" id="IPR035919">
    <property type="entry name" value="EAL_sf"/>
</dbReference>
<sequence length="725" mass="82984">MVFSEKKHNIKFIGIFILLTLLGIMGNYLEIKLLKGLDFIFGSIFVLLISYFYGLRWSFFASLIVSSYTYYLWNHPFGVILYTLEIVFIAVIQKRKIGNIILLDSVFWILIGMPLTILIYNKVLNLNTYDSYIIALNKGVNGILNVFLANLLLMFIKIRNYYANNKRSITLPLNQILFTLFLGTVIMSDLFISIYNNGLDNERLRSLSIILISIISTLLIATLFSKVITYPIRKLAKETTRLPSKILNEDSIEWPRSIIKEIDTLIMNFKSTSKILKENFKEIQNANDELEYLANHDFLTRLPNRFKFNRELNDALLKSEEDGSELAVLFLDLDRFKLINDTFGHDIGDKLLLEISNRLVSILRKDDVVCRIGGDEFNILLSNIKNREQVSKMAEAIVNLFKETYIIDGQEFSISTSIGIAISIFDGKDLDLLLKKADIAMYKAKEKGKNNFLFYQKEMNMHSVERFKLENRLRKALEQEEFILYYQPRVDANSDKIIAVEALIRWNNPELGMVSPAEFIPLAEESGLIVPIGEWVLRTACMQNKQWQDAGHKPIRVSVNLSAMQFIQQDLVDKIGAILDESGLSSEWLELEITEGIIIKDLKGTMETLGKLKEMGVHVSLDDFGTGFSSLNYLKNFKIDTLKIDASFVRDISDDKKNTAIVNTIIMLGKNLDLNVTAEGVETETQLEFLKNKGCNEIQGFLYSKPVPPEECEKLIYGEKILFAM</sequence>
<dbReference type="PROSITE" id="PS50883">
    <property type="entry name" value="EAL"/>
    <property type="match status" value="1"/>
</dbReference>
<evidence type="ECO:0000259" key="3">
    <source>
        <dbReference type="PROSITE" id="PS50887"/>
    </source>
</evidence>
<dbReference type="NCBIfam" id="TIGR00254">
    <property type="entry name" value="GGDEF"/>
    <property type="match status" value="1"/>
</dbReference>
<dbReference type="InterPro" id="IPR029787">
    <property type="entry name" value="Nucleotide_cyclase"/>
</dbReference>
<keyword evidence="1" id="KW-0812">Transmembrane</keyword>
<dbReference type="InterPro" id="IPR001633">
    <property type="entry name" value="EAL_dom"/>
</dbReference>
<dbReference type="InterPro" id="IPR000160">
    <property type="entry name" value="GGDEF_dom"/>
</dbReference>
<dbReference type="AlphaFoldDB" id="A0A0L6ZEQ1"/>
<feature type="domain" description="EAL" evidence="2">
    <location>
        <begin position="466"/>
        <end position="720"/>
    </location>
</feature>
<comment type="caution">
    <text evidence="4">The sequence shown here is derived from an EMBL/GenBank/DDBJ whole genome shotgun (WGS) entry which is preliminary data.</text>
</comment>
<dbReference type="PANTHER" id="PTHR44757:SF2">
    <property type="entry name" value="BIOFILM ARCHITECTURE MAINTENANCE PROTEIN MBAA"/>
    <property type="match status" value="1"/>
</dbReference>
<feature type="transmembrane region" description="Helical" evidence="1">
    <location>
        <begin position="99"/>
        <end position="120"/>
    </location>
</feature>
<evidence type="ECO:0000256" key="1">
    <source>
        <dbReference type="SAM" id="Phobius"/>
    </source>
</evidence>